<dbReference type="VEuPathDB" id="FungiDB:CJI97_003611"/>
<keyword evidence="4" id="KW-0234">DNA repair</keyword>
<comment type="subcellular location">
    <subcellularLocation>
        <location evidence="1">Nucleus</location>
    </subcellularLocation>
</comment>
<dbReference type="PRINTS" id="PR01245">
    <property type="entry name" value="RAD1REC1"/>
</dbReference>
<reference evidence="8" key="3">
    <citation type="submission" date="2021-06" db="EMBL/GenBank/DDBJ databases">
        <title>Candida auris outbreak in lebanese hospital.</title>
        <authorList>
            <person name="Finianos M."/>
        </authorList>
    </citation>
    <scope>NUCLEOTIDE SEQUENCE</scope>
    <source>
        <strain evidence="8">CA7LBN</strain>
    </source>
</reference>
<evidence type="ECO:0000256" key="1">
    <source>
        <dbReference type="ARBA" id="ARBA00004123"/>
    </source>
</evidence>
<evidence type="ECO:0000313" key="8">
    <source>
        <dbReference type="EMBL" id="QWW21747.1"/>
    </source>
</evidence>
<dbReference type="VEuPathDB" id="FungiDB:CJJ09_000571"/>
<dbReference type="PANTHER" id="PTHR10870:SF0">
    <property type="entry name" value="CELL CYCLE CHECKPOINT PROTEIN RAD1"/>
    <property type="match status" value="1"/>
</dbReference>
<dbReference type="EMBL" id="PEKT02000007">
    <property type="protein sequence ID" value="PIS51931.1"/>
    <property type="molecule type" value="Genomic_DNA"/>
</dbReference>
<dbReference type="PANTHER" id="PTHR10870">
    <property type="entry name" value="CELL CYCLE CHECKPOINT PROTEIN RAD1"/>
    <property type="match status" value="1"/>
</dbReference>
<dbReference type="InterPro" id="IPR046938">
    <property type="entry name" value="DNA_clamp_sf"/>
</dbReference>
<dbReference type="VEuPathDB" id="FungiDB:CJJ07_001668"/>
<dbReference type="VEuPathDB" id="FungiDB:B9J08_003538"/>
<dbReference type="OMA" id="IQFEVIL"/>
<comment type="similarity">
    <text evidence="2">Belongs to the rad1 family.</text>
</comment>
<accession>A0A2H0ZMS8</accession>
<evidence type="ECO:0000256" key="2">
    <source>
        <dbReference type="ARBA" id="ARBA00010991"/>
    </source>
</evidence>
<name>A0A2H0ZMS8_CANAR</name>
<evidence type="ECO:0000256" key="5">
    <source>
        <dbReference type="ARBA" id="ARBA00023242"/>
    </source>
</evidence>
<evidence type="ECO:0008006" key="9">
    <source>
        <dbReference type="Google" id="ProtNLM"/>
    </source>
</evidence>
<gene>
    <name evidence="7" type="ORF">B9J08_003538</name>
    <name evidence="8" type="ORF">CA7LBN_000493</name>
</gene>
<dbReference type="GO" id="GO:0030896">
    <property type="term" value="C:checkpoint clamp complex"/>
    <property type="evidence" value="ECO:0007669"/>
    <property type="project" value="TreeGrafter"/>
</dbReference>
<sequence length="452" mass="49894">MSQLFLPSSPEPDHASSYSQGLDSTLMFAASTSHVAHIADLLNTVTSINTHALMVISDSGIVVFTEYNHITNIHLTIDSSLFSSYSLESGLPDSEAPKEMRLGVDISLVADSFTAAAATLAPKLKGSAPSGPESVVCYMKYAGEGYPLIVEFEDRLMSEKIEFATFYLDMEYPYDTNEVSGFELLVRHDRVEFESIVKSDLLTVLLQDLQHINTESLYIYVSNNKRNPGNKSTANQLNFISSGAMGYSKLLFPSAKTMMEKLEIYRQENGKMEPSEGSVLSCFSFAPFSKILKGVKLSSKCKIMKDVSGILSLQLLCKHAGVPNYPGSLITFNIIEKALVGDEFEQPNAIDINAVFDDNHYHYIEDYDQYTKADLREPVRPVHSVAPEAREVEPQGGPSGTLSYASFKIPKTTTHEPPSKRQRQQEPTGRGDDDDDNPNVSVNGPVEIPIFL</sequence>
<keyword evidence="3" id="KW-0227">DNA damage</keyword>
<dbReference type="InterPro" id="IPR003021">
    <property type="entry name" value="Rad1_Rec1_Rad17"/>
</dbReference>
<protein>
    <recommendedName>
        <fullName evidence="9">DNA damage checkpoint control protein RAD17</fullName>
    </recommendedName>
</protein>
<reference evidence="7" key="1">
    <citation type="journal article" date="2017" name="Clin. Infect. Dis.">
        <title>Simultaneous emergence of multidrug-resistant Candida auris on 3 continents confirmed by whole-genome sequencing and epidemiological analyses.</title>
        <authorList>
            <person name="Lockhart S.R."/>
            <person name="Etienne K.A."/>
            <person name="Vallabhaneni S."/>
            <person name="Farooqi J."/>
            <person name="Chowdhary A."/>
            <person name="Govender N.P."/>
            <person name="Colombo A.L."/>
            <person name="Calvo B."/>
            <person name="Cuomo C.A."/>
            <person name="Desjardins C.A."/>
            <person name="Berkow E.L."/>
            <person name="Castanheira M."/>
            <person name="Magobo R.E."/>
            <person name="Jabeen K."/>
            <person name="Asghar R.J."/>
            <person name="Meis J.F."/>
            <person name="Jackson B."/>
            <person name="Chiller T."/>
            <person name="Litvintseva A.P."/>
        </authorList>
    </citation>
    <scope>NUCLEOTIDE SEQUENCE [LARGE SCALE GENOMIC DNA]</scope>
    <source>
        <strain evidence="7">B8441</strain>
    </source>
</reference>
<dbReference type="VEuPathDB" id="FungiDB:QG37_07609"/>
<reference evidence="7" key="2">
    <citation type="submission" date="2017-11" db="EMBL/GenBank/DDBJ databases">
        <title>Candida auris genome assembly and annotation.</title>
        <authorList>
            <person name="Munoz J.F."/>
            <person name="Gade L.G."/>
            <person name="Chow N.A."/>
            <person name="Litvintseva A.P."/>
            <person name="Loparev V.N."/>
            <person name="Cuomo C.A."/>
        </authorList>
    </citation>
    <scope>NUCLEOTIDE SEQUENCE</scope>
    <source>
        <strain evidence="7">B8441</strain>
    </source>
</reference>
<dbReference type="AlphaFoldDB" id="A0A2H0ZMS8"/>
<dbReference type="GO" id="GO:0000077">
    <property type="term" value="P:DNA damage checkpoint signaling"/>
    <property type="evidence" value="ECO:0007669"/>
    <property type="project" value="InterPro"/>
</dbReference>
<evidence type="ECO:0000256" key="3">
    <source>
        <dbReference type="ARBA" id="ARBA00022763"/>
    </source>
</evidence>
<dbReference type="SUPFAM" id="SSF55979">
    <property type="entry name" value="DNA clamp"/>
    <property type="match status" value="1"/>
</dbReference>
<dbReference type="EMBL" id="CP076749">
    <property type="protein sequence ID" value="QWW21747.1"/>
    <property type="molecule type" value="Genomic_DNA"/>
</dbReference>
<organism evidence="7">
    <name type="scientific">Candidozyma auris</name>
    <name type="common">Yeast</name>
    <name type="synonym">Candida auris</name>
    <dbReference type="NCBI Taxonomy" id="498019"/>
    <lineage>
        <taxon>Eukaryota</taxon>
        <taxon>Fungi</taxon>
        <taxon>Dikarya</taxon>
        <taxon>Ascomycota</taxon>
        <taxon>Saccharomycotina</taxon>
        <taxon>Pichiomycetes</taxon>
        <taxon>Metschnikowiaceae</taxon>
        <taxon>Candidozyma</taxon>
    </lineage>
</organism>
<proteinExistence type="inferred from homology"/>
<evidence type="ECO:0000313" key="7">
    <source>
        <dbReference type="EMBL" id="PIS51931.1"/>
    </source>
</evidence>
<evidence type="ECO:0000256" key="6">
    <source>
        <dbReference type="SAM" id="MobiDB-lite"/>
    </source>
</evidence>
<feature type="region of interest" description="Disordered" evidence="6">
    <location>
        <begin position="386"/>
        <end position="452"/>
    </location>
</feature>
<evidence type="ECO:0000256" key="4">
    <source>
        <dbReference type="ARBA" id="ARBA00023204"/>
    </source>
</evidence>
<dbReference type="Pfam" id="PF02144">
    <property type="entry name" value="Rad1"/>
    <property type="match status" value="1"/>
</dbReference>
<dbReference type="Gene3D" id="3.70.10.10">
    <property type="match status" value="1"/>
</dbReference>
<dbReference type="GO" id="GO:0006281">
    <property type="term" value="P:DNA repair"/>
    <property type="evidence" value="ECO:0007669"/>
    <property type="project" value="UniProtKB-KW"/>
</dbReference>
<keyword evidence="5" id="KW-0539">Nucleus</keyword>
<dbReference type="Proteomes" id="UP000825438">
    <property type="component" value="Chromosome I"/>
</dbReference>
<dbReference type="VEuPathDB" id="FungiDB:CJI96_0001933"/>
<dbReference type="STRING" id="498019.A0A2H0ZMS8"/>